<keyword evidence="4" id="KW-1185">Reference proteome</keyword>
<accession>A0A7W5E2K6</accession>
<feature type="coiled-coil region" evidence="1">
    <location>
        <begin position="262"/>
        <end position="304"/>
    </location>
</feature>
<keyword evidence="2" id="KW-0812">Transmembrane</keyword>
<evidence type="ECO:0000313" key="3">
    <source>
        <dbReference type="EMBL" id="MBB3209066.1"/>
    </source>
</evidence>
<gene>
    <name evidence="3" type="ORF">FHS27_004902</name>
</gene>
<comment type="caution">
    <text evidence="3">The sequence shown here is derived from an EMBL/GenBank/DDBJ whole genome shotgun (WGS) entry which is preliminary data.</text>
</comment>
<evidence type="ECO:0000256" key="2">
    <source>
        <dbReference type="SAM" id="Phobius"/>
    </source>
</evidence>
<dbReference type="RefSeq" id="WP_184307400.1">
    <property type="nucleotide sequence ID" value="NZ_JACHXU010000020.1"/>
</dbReference>
<organism evidence="3 4">
    <name type="scientific">Aporhodopirellula rubra</name>
    <dbReference type="NCBI Taxonomy" id="980271"/>
    <lineage>
        <taxon>Bacteria</taxon>
        <taxon>Pseudomonadati</taxon>
        <taxon>Planctomycetota</taxon>
        <taxon>Planctomycetia</taxon>
        <taxon>Pirellulales</taxon>
        <taxon>Pirellulaceae</taxon>
        <taxon>Aporhodopirellula</taxon>
    </lineage>
</organism>
<dbReference type="EMBL" id="JACHXU010000020">
    <property type="protein sequence ID" value="MBB3209066.1"/>
    <property type="molecule type" value="Genomic_DNA"/>
</dbReference>
<sequence>MRLLASYCLLAANDGVVGPLLFGIFAIGVVFLIFHSMSDQRKSEEEKTRADKEKTRANNLKDRFESQDKGVPIGSLIEPASSSISYVLEAISSYSSSVSPADQMDLPIELDWLRYADPSKIEEDSQLVRETRVATKLATELKHWETVACICSAPVDLVLPIVCRYRQGEIPDEETMTVNLKECRRHLEAELPRLRSYCEPLIKNQQRLFYMKQVEATDALGFSWDARTSFPEFLGRARLKRPMLAFATALDRVRQEMRVEANEQLAARNSEYESRRLEYQRQLEEQYEQHRDELESEFDQKIATIQKEIHVQYTENFNVNKLRLEAKRERERRLQEISNDVHQKAMHHHVPTSEDELNAAIQKTFRRYLESHPEIDLPEPDDDWLANLENFSGVIRTEPPTQETRA</sequence>
<keyword evidence="1" id="KW-0175">Coiled coil</keyword>
<dbReference type="Proteomes" id="UP000536179">
    <property type="component" value="Unassembled WGS sequence"/>
</dbReference>
<keyword evidence="2" id="KW-1133">Transmembrane helix</keyword>
<name>A0A7W5E2K6_9BACT</name>
<proteinExistence type="predicted"/>
<evidence type="ECO:0000313" key="4">
    <source>
        <dbReference type="Proteomes" id="UP000536179"/>
    </source>
</evidence>
<evidence type="ECO:0000256" key="1">
    <source>
        <dbReference type="SAM" id="Coils"/>
    </source>
</evidence>
<reference evidence="3 4" key="1">
    <citation type="submission" date="2020-08" db="EMBL/GenBank/DDBJ databases">
        <title>Genomic Encyclopedia of Type Strains, Phase III (KMG-III): the genomes of soil and plant-associated and newly described type strains.</title>
        <authorList>
            <person name="Whitman W."/>
        </authorList>
    </citation>
    <scope>NUCLEOTIDE SEQUENCE [LARGE SCALE GENOMIC DNA]</scope>
    <source>
        <strain evidence="3 4">CECT 8075</strain>
    </source>
</reference>
<protein>
    <submittedName>
        <fullName evidence="3">Sec-independent protein translocase protein TatA</fullName>
    </submittedName>
</protein>
<feature type="transmembrane region" description="Helical" evidence="2">
    <location>
        <begin position="16"/>
        <end position="34"/>
    </location>
</feature>
<dbReference type="AlphaFoldDB" id="A0A7W5E2K6"/>
<keyword evidence="2" id="KW-0472">Membrane</keyword>